<dbReference type="InterPro" id="IPR005101">
    <property type="entry name" value="Cryptochr/Photolyase_FAD-bd"/>
</dbReference>
<dbReference type="PANTHER" id="PTHR11455:SF9">
    <property type="entry name" value="CRYPTOCHROME CIRCADIAN CLOCK 5 ISOFORM X1"/>
    <property type="match status" value="1"/>
</dbReference>
<dbReference type="Gene3D" id="1.25.40.80">
    <property type="match status" value="1"/>
</dbReference>
<dbReference type="PANTHER" id="PTHR11455">
    <property type="entry name" value="CRYPTOCHROME"/>
    <property type="match status" value="1"/>
</dbReference>
<reference evidence="7 8" key="1">
    <citation type="submission" date="2023-09" db="EMBL/GenBank/DDBJ databases">
        <authorList>
            <person name="Rey-Velasco X."/>
        </authorList>
    </citation>
    <scope>NUCLEOTIDE SEQUENCE [LARGE SCALE GENOMIC DNA]</scope>
    <source>
        <strain evidence="7 8">P117</strain>
    </source>
</reference>
<comment type="cofactor">
    <cofactor evidence="2">
        <name>FAD</name>
        <dbReference type="ChEBI" id="CHEBI:57692"/>
    </cofactor>
</comment>
<dbReference type="Gene3D" id="3.40.50.620">
    <property type="entry name" value="HUPs"/>
    <property type="match status" value="1"/>
</dbReference>
<dbReference type="EMBL" id="JAVRHX010000001">
    <property type="protein sequence ID" value="MDT0594229.1"/>
    <property type="molecule type" value="Genomic_DNA"/>
</dbReference>
<dbReference type="RefSeq" id="WP_311367710.1">
    <property type="nucleotide sequence ID" value="NZ_JAVRHX010000001.1"/>
</dbReference>
<sequence length="489" mass="57869">MIEKQRFSVVWLKRDLRLRDHQPIVRAIARGRPILLLYIVESIMLEDPHLDIRHWRFVYQSLQDLNQQLSQFDTGVTVLMGECTKIFSDLEAMGMDAIFSHEEIGLAHTYKRDYELADWCNVNDVLWQESFYGAVKRPLKSRSTWQKHWQKRIYSKTDDPILDDAFFYQLPQSMSRYQYLWPKECKHHHPSFQLGGEKRAWFTMHHFFKDRGKRYFGNIGKPLEARETCSRLSPYLAWGNLSLKQVVQFTQTQQDRTGWKASIRAFSSRLHWHCHFIQKFETESDMQYRSVNTAYEKYPYCDQDTALKRFKAWSKGNTGIPIIDASMLALINTGYLNFRMRAMLVSFLCHHLNVDWKLGVKFLASQFLDFEPGIHYPQFQMQAGITGTNTIRIYNPIKQSNEKDPNGEFIKKWLPQLSCLPKEYIHAPYDIPAMEAAFLNFDVDRDYMRPIIDVEQAAKEARIRLWAFRKDKGVRQEAIRIVKQHTVPD</sequence>
<evidence type="ECO:0000313" key="7">
    <source>
        <dbReference type="EMBL" id="MDT0594229.1"/>
    </source>
</evidence>
<evidence type="ECO:0000259" key="6">
    <source>
        <dbReference type="PROSITE" id="PS51645"/>
    </source>
</evidence>
<gene>
    <name evidence="7" type="ORF">RM552_05180</name>
</gene>
<dbReference type="PRINTS" id="PR00147">
    <property type="entry name" value="DNAPHOTLYASE"/>
</dbReference>
<evidence type="ECO:0000256" key="4">
    <source>
        <dbReference type="ARBA" id="ARBA00022827"/>
    </source>
</evidence>
<dbReference type="SUPFAM" id="SSF48173">
    <property type="entry name" value="Cryptochrome/photolyase FAD-binding domain"/>
    <property type="match status" value="1"/>
</dbReference>
<dbReference type="Pfam" id="PF00875">
    <property type="entry name" value="DNA_photolyase"/>
    <property type="match status" value="1"/>
</dbReference>
<comment type="similarity">
    <text evidence="5">Belongs to the DNA photolyase family.</text>
</comment>
<dbReference type="Gene3D" id="1.10.579.10">
    <property type="entry name" value="DNA Cyclobutane Dipyrimidine Photolyase, subunit A, domain 3"/>
    <property type="match status" value="1"/>
</dbReference>
<dbReference type="InterPro" id="IPR036155">
    <property type="entry name" value="Crypto/Photolyase_N_sf"/>
</dbReference>
<evidence type="ECO:0000256" key="5">
    <source>
        <dbReference type="RuleBase" id="RU004182"/>
    </source>
</evidence>
<dbReference type="Pfam" id="PF03441">
    <property type="entry name" value="FAD_binding_7"/>
    <property type="match status" value="1"/>
</dbReference>
<evidence type="ECO:0000256" key="2">
    <source>
        <dbReference type="ARBA" id="ARBA00001974"/>
    </source>
</evidence>
<feature type="domain" description="Photolyase/cryptochrome alpha/beta" evidence="6">
    <location>
        <begin position="6"/>
        <end position="135"/>
    </location>
</feature>
<evidence type="ECO:0000256" key="1">
    <source>
        <dbReference type="ARBA" id="ARBA00001932"/>
    </source>
</evidence>
<keyword evidence="8" id="KW-1185">Reference proteome</keyword>
<comment type="caution">
    <text evidence="7">The sequence shown here is derived from an EMBL/GenBank/DDBJ whole genome shotgun (WGS) entry which is preliminary data.</text>
</comment>
<organism evidence="7 8">
    <name type="scientific">Glaciecola petra</name>
    <dbReference type="NCBI Taxonomy" id="3075602"/>
    <lineage>
        <taxon>Bacteria</taxon>
        <taxon>Pseudomonadati</taxon>
        <taxon>Pseudomonadota</taxon>
        <taxon>Gammaproteobacteria</taxon>
        <taxon>Alteromonadales</taxon>
        <taxon>Alteromonadaceae</taxon>
        <taxon>Glaciecola</taxon>
    </lineage>
</organism>
<dbReference type="InterPro" id="IPR014729">
    <property type="entry name" value="Rossmann-like_a/b/a_fold"/>
</dbReference>
<dbReference type="InterPro" id="IPR002081">
    <property type="entry name" value="Cryptochrome/DNA_photolyase_1"/>
</dbReference>
<comment type="cofactor">
    <cofactor evidence="1">
        <name>(6R)-5,10-methylene-5,6,7,8-tetrahydrofolate</name>
        <dbReference type="ChEBI" id="CHEBI:15636"/>
    </cofactor>
</comment>
<dbReference type="SUPFAM" id="SSF52425">
    <property type="entry name" value="Cryptochrome/photolyase, N-terminal domain"/>
    <property type="match status" value="1"/>
</dbReference>
<accession>A0ABU2ZRK7</accession>
<dbReference type="Proteomes" id="UP001253545">
    <property type="component" value="Unassembled WGS sequence"/>
</dbReference>
<keyword evidence="3 5" id="KW-0285">Flavoprotein</keyword>
<dbReference type="InterPro" id="IPR036134">
    <property type="entry name" value="Crypto/Photolyase_FAD-like_sf"/>
</dbReference>
<keyword evidence="4 5" id="KW-0274">FAD</keyword>
<dbReference type="InterPro" id="IPR006050">
    <property type="entry name" value="DNA_photolyase_N"/>
</dbReference>
<protein>
    <submittedName>
        <fullName evidence="7">FAD-binding domain-containing protein</fullName>
    </submittedName>
</protein>
<evidence type="ECO:0000313" key="8">
    <source>
        <dbReference type="Proteomes" id="UP001253545"/>
    </source>
</evidence>
<proteinExistence type="inferred from homology"/>
<keyword evidence="5" id="KW-0157">Chromophore</keyword>
<evidence type="ECO:0000256" key="3">
    <source>
        <dbReference type="ARBA" id="ARBA00022630"/>
    </source>
</evidence>
<name>A0ABU2ZRK7_9ALTE</name>
<dbReference type="PROSITE" id="PS51645">
    <property type="entry name" value="PHR_CRY_ALPHA_BETA"/>
    <property type="match status" value="1"/>
</dbReference>